<feature type="compositionally biased region" description="Basic residues" evidence="1">
    <location>
        <begin position="322"/>
        <end position="331"/>
    </location>
</feature>
<evidence type="ECO:0000313" key="3">
    <source>
        <dbReference type="Proteomes" id="UP000051952"/>
    </source>
</evidence>
<name>A0A0S4IU85_BODSA</name>
<feature type="non-terminal residue" evidence="2">
    <location>
        <position position="1"/>
    </location>
</feature>
<dbReference type="SMR" id="A0A0S4IU85"/>
<dbReference type="VEuPathDB" id="TriTrypDB:BSAL_66775"/>
<accession>A0A0S4IU85</accession>
<reference evidence="3" key="1">
    <citation type="submission" date="2015-09" db="EMBL/GenBank/DDBJ databases">
        <authorList>
            <consortium name="Pathogen Informatics"/>
        </authorList>
    </citation>
    <scope>NUCLEOTIDE SEQUENCE [LARGE SCALE GENOMIC DNA]</scope>
    <source>
        <strain evidence="3">Lake Konstanz</strain>
    </source>
</reference>
<evidence type="ECO:0000256" key="1">
    <source>
        <dbReference type="SAM" id="MobiDB-lite"/>
    </source>
</evidence>
<proteinExistence type="predicted"/>
<feature type="region of interest" description="Disordered" evidence="1">
    <location>
        <begin position="9"/>
        <end position="60"/>
    </location>
</feature>
<protein>
    <submittedName>
        <fullName evidence="2">Uncharacterized protein</fullName>
    </submittedName>
</protein>
<evidence type="ECO:0000313" key="2">
    <source>
        <dbReference type="EMBL" id="CUF88541.1"/>
    </source>
</evidence>
<sequence>VKDVVFERLSDEALHDPQTGVPPPLPRIHTDRPDAPAATVAHSDSQPNVVEPYSAGQTQTQITRTSAKTVNIMRFPESLPAPNHQFNRGFVDAGFQRTRALSPQEVLTVRGEVKDATQRFWKQFPSYYRLVSDPVCRGKMIGDFCCPDGQLVRGRVYRRFYGDHNTTPAHYSMRWQHVGGWRLLRRLRKGSLFPSDVPLYSVAPFPQIDYPNTLIGKKLTPLEKTAMALNSPMDIMSVPDSELGVEDLKAKRVMQRDLEQEAKAQEELNNIFGANAGENQQPVVDGRKPISAEQWHDAVRKAKQRVVRHSQKAVPNAAKTRNATRRLRVQSRKQTMANRRRDY</sequence>
<gene>
    <name evidence="2" type="ORF">BSAL_66775</name>
</gene>
<dbReference type="OMA" id="CSTEAQY"/>
<organism evidence="2 3">
    <name type="scientific">Bodo saltans</name>
    <name type="common">Flagellated protozoan</name>
    <dbReference type="NCBI Taxonomy" id="75058"/>
    <lineage>
        <taxon>Eukaryota</taxon>
        <taxon>Discoba</taxon>
        <taxon>Euglenozoa</taxon>
        <taxon>Kinetoplastea</taxon>
        <taxon>Metakinetoplastina</taxon>
        <taxon>Eubodonida</taxon>
        <taxon>Bodonidae</taxon>
        <taxon>Bodo</taxon>
    </lineage>
</organism>
<keyword evidence="3" id="KW-1185">Reference proteome</keyword>
<dbReference type="EMBL" id="CYKH01000432">
    <property type="protein sequence ID" value="CUF88541.1"/>
    <property type="molecule type" value="Genomic_DNA"/>
</dbReference>
<dbReference type="OrthoDB" id="421327at2759"/>
<feature type="region of interest" description="Disordered" evidence="1">
    <location>
        <begin position="307"/>
        <end position="343"/>
    </location>
</feature>
<dbReference type="AlphaFoldDB" id="A0A0S4IU85"/>
<dbReference type="Proteomes" id="UP000051952">
    <property type="component" value="Unassembled WGS sequence"/>
</dbReference>